<dbReference type="Pfam" id="PF07807">
    <property type="entry name" value="RED_C"/>
    <property type="match status" value="1"/>
</dbReference>
<feature type="compositionally biased region" description="Acidic residues" evidence="5">
    <location>
        <begin position="118"/>
        <end position="127"/>
    </location>
</feature>
<dbReference type="PANTHER" id="PTHR12765">
    <property type="entry name" value="RED PROTEIN IK FACTOR CYTOKINE IK"/>
    <property type="match status" value="1"/>
</dbReference>
<gene>
    <name evidence="8" type="ORF">C0Q70_06278</name>
</gene>
<dbReference type="InterPro" id="IPR012492">
    <property type="entry name" value="RED_C"/>
</dbReference>
<accession>A0A2T7PNQ3</accession>
<feature type="compositionally biased region" description="Basic and acidic residues" evidence="5">
    <location>
        <begin position="184"/>
        <end position="210"/>
    </location>
</feature>
<evidence type="ECO:0000256" key="3">
    <source>
        <dbReference type="ARBA" id="ARBA00022737"/>
    </source>
</evidence>
<comment type="subcellular location">
    <subcellularLocation>
        <location evidence="1">Nucleus</location>
    </subcellularLocation>
</comment>
<comment type="caution">
    <text evidence="8">The sequence shown here is derived from an EMBL/GenBank/DDBJ whole genome shotgun (WGS) entry which is preliminary data.</text>
</comment>
<dbReference type="EMBL" id="PZQS01000003">
    <property type="protein sequence ID" value="PVD34997.1"/>
    <property type="molecule type" value="Genomic_DNA"/>
</dbReference>
<evidence type="ECO:0000256" key="4">
    <source>
        <dbReference type="ARBA" id="ARBA00023242"/>
    </source>
</evidence>
<evidence type="ECO:0008006" key="10">
    <source>
        <dbReference type="Google" id="ProtNLM"/>
    </source>
</evidence>
<feature type="domain" description="Protein RED C-terminal" evidence="6">
    <location>
        <begin position="113"/>
        <end position="207"/>
    </location>
</feature>
<dbReference type="Pfam" id="PF07808">
    <property type="entry name" value="RED_N"/>
    <property type="match status" value="1"/>
</dbReference>
<organism evidence="8 9">
    <name type="scientific">Pomacea canaliculata</name>
    <name type="common">Golden apple snail</name>
    <dbReference type="NCBI Taxonomy" id="400727"/>
    <lineage>
        <taxon>Eukaryota</taxon>
        <taxon>Metazoa</taxon>
        <taxon>Spiralia</taxon>
        <taxon>Lophotrochozoa</taxon>
        <taxon>Mollusca</taxon>
        <taxon>Gastropoda</taxon>
        <taxon>Caenogastropoda</taxon>
        <taxon>Architaenioglossa</taxon>
        <taxon>Ampullarioidea</taxon>
        <taxon>Ampullariidae</taxon>
        <taxon>Pomacea</taxon>
    </lineage>
</organism>
<feature type="region of interest" description="Disordered" evidence="5">
    <location>
        <begin position="95"/>
        <end position="144"/>
    </location>
</feature>
<dbReference type="AlphaFoldDB" id="A0A2T7PNQ3"/>
<feature type="region of interest" description="Disordered" evidence="5">
    <location>
        <begin position="167"/>
        <end position="210"/>
    </location>
</feature>
<evidence type="ECO:0000259" key="6">
    <source>
        <dbReference type="Pfam" id="PF07807"/>
    </source>
</evidence>
<dbReference type="OrthoDB" id="3366823at2759"/>
<dbReference type="STRING" id="400727.A0A2T7PNQ3"/>
<feature type="domain" description="RED-like N-terminal" evidence="7">
    <location>
        <begin position="12"/>
        <end position="93"/>
    </location>
</feature>
<protein>
    <recommendedName>
        <fullName evidence="10">RED-like N-terminal domain-containing protein</fullName>
    </recommendedName>
</protein>
<evidence type="ECO:0000256" key="2">
    <source>
        <dbReference type="ARBA" id="ARBA00006660"/>
    </source>
</evidence>
<reference evidence="8 9" key="1">
    <citation type="submission" date="2018-04" db="EMBL/GenBank/DDBJ databases">
        <title>The genome of golden apple snail Pomacea canaliculata provides insight into stress tolerance and invasive adaptation.</title>
        <authorList>
            <person name="Liu C."/>
            <person name="Liu B."/>
            <person name="Ren Y."/>
            <person name="Zhang Y."/>
            <person name="Wang H."/>
            <person name="Li S."/>
            <person name="Jiang F."/>
            <person name="Yin L."/>
            <person name="Zhang G."/>
            <person name="Qian W."/>
            <person name="Fan W."/>
        </authorList>
    </citation>
    <scope>NUCLEOTIDE SEQUENCE [LARGE SCALE GENOMIC DNA]</scope>
    <source>
        <strain evidence="8">SZHN2017</strain>
        <tissue evidence="8">Muscle</tissue>
    </source>
</reference>
<proteinExistence type="inferred from homology"/>
<evidence type="ECO:0000313" key="9">
    <source>
        <dbReference type="Proteomes" id="UP000245119"/>
    </source>
</evidence>
<keyword evidence="4" id="KW-0539">Nucleus</keyword>
<dbReference type="InterPro" id="IPR012916">
    <property type="entry name" value="RED_N"/>
</dbReference>
<evidence type="ECO:0000313" key="8">
    <source>
        <dbReference type="EMBL" id="PVD34997.1"/>
    </source>
</evidence>
<feature type="compositionally biased region" description="Basic and acidic residues" evidence="5">
    <location>
        <begin position="95"/>
        <end position="115"/>
    </location>
</feature>
<evidence type="ECO:0000256" key="5">
    <source>
        <dbReference type="SAM" id="MobiDB-lite"/>
    </source>
</evidence>
<evidence type="ECO:0000259" key="7">
    <source>
        <dbReference type="Pfam" id="PF07808"/>
    </source>
</evidence>
<sequence length="210" mass="24336">MSSYILLQEDCNLYRALYKNEIPPRNELFFPKRMAYAVDLEDGNFDIPSTIIRNKADCPSFENTATLTMNDLVINTVIHIFSNLRLDKRELQEKGELKDDKPKEKAADADERMMESADAIDDSDEEGDNTKMDQGSKKGPVERWGFDMQEEYSSYMSRREALPKAALQYGRKMSDGRKSRRVGPRLDRELKQSHRVTEKLKAGDSRKHKY</sequence>
<dbReference type="Proteomes" id="UP000245119">
    <property type="component" value="Linkage Group LG3"/>
</dbReference>
<feature type="compositionally biased region" description="Basic and acidic residues" evidence="5">
    <location>
        <begin position="128"/>
        <end position="144"/>
    </location>
</feature>
<comment type="similarity">
    <text evidence="2">Belongs to the RED family.</text>
</comment>
<keyword evidence="9" id="KW-1185">Reference proteome</keyword>
<dbReference type="GO" id="GO:0005634">
    <property type="term" value="C:nucleus"/>
    <property type="evidence" value="ECO:0007669"/>
    <property type="project" value="UniProtKB-SubCell"/>
</dbReference>
<evidence type="ECO:0000256" key="1">
    <source>
        <dbReference type="ARBA" id="ARBA00004123"/>
    </source>
</evidence>
<keyword evidence="3" id="KW-0677">Repeat</keyword>
<name>A0A2T7PNQ3_POMCA</name>
<dbReference type="InterPro" id="IPR039896">
    <property type="entry name" value="Red-like"/>
</dbReference>